<keyword evidence="4 5" id="KW-0472">Membrane</keyword>
<evidence type="ECO:0000313" key="7">
    <source>
        <dbReference type="Proteomes" id="UP000248961"/>
    </source>
</evidence>
<keyword evidence="3 5" id="KW-1133">Transmembrane helix</keyword>
<dbReference type="PANTHER" id="PTHR31465">
    <property type="entry name" value="PROTEIN RTA1-RELATED"/>
    <property type="match status" value="1"/>
</dbReference>
<feature type="transmembrane region" description="Helical" evidence="5">
    <location>
        <begin position="242"/>
        <end position="262"/>
    </location>
</feature>
<feature type="transmembrane region" description="Helical" evidence="5">
    <location>
        <begin position="51"/>
        <end position="69"/>
    </location>
</feature>
<evidence type="ECO:0000256" key="5">
    <source>
        <dbReference type="SAM" id="Phobius"/>
    </source>
</evidence>
<feature type="transmembrane region" description="Helical" evidence="5">
    <location>
        <begin position="159"/>
        <end position="179"/>
    </location>
</feature>
<accession>A0A395HK18</accession>
<feature type="transmembrane region" description="Helical" evidence="5">
    <location>
        <begin position="27"/>
        <end position="44"/>
    </location>
</feature>
<dbReference type="OrthoDB" id="3358017at2759"/>
<keyword evidence="2 5" id="KW-0812">Transmembrane</keyword>
<dbReference type="InterPro" id="IPR007568">
    <property type="entry name" value="RTA1"/>
</dbReference>
<keyword evidence="7" id="KW-1185">Reference proteome</keyword>
<dbReference type="GO" id="GO:0016020">
    <property type="term" value="C:membrane"/>
    <property type="evidence" value="ECO:0007669"/>
    <property type="project" value="UniProtKB-SubCell"/>
</dbReference>
<dbReference type="AlphaFoldDB" id="A0A395HK18"/>
<dbReference type="Pfam" id="PF04479">
    <property type="entry name" value="RTA1"/>
    <property type="match status" value="1"/>
</dbReference>
<protein>
    <submittedName>
        <fullName evidence="6">Putative RTA1 domain protein</fullName>
    </submittedName>
</protein>
<reference evidence="6 7" key="1">
    <citation type="submission" date="2018-02" db="EMBL/GenBank/DDBJ databases">
        <title>The genomes of Aspergillus section Nigri reveals drivers in fungal speciation.</title>
        <authorList>
            <consortium name="DOE Joint Genome Institute"/>
            <person name="Vesth T.C."/>
            <person name="Nybo J."/>
            <person name="Theobald S."/>
            <person name="Brandl J."/>
            <person name="Frisvad J.C."/>
            <person name="Nielsen K.F."/>
            <person name="Lyhne E.K."/>
            <person name="Kogle M.E."/>
            <person name="Kuo A."/>
            <person name="Riley R."/>
            <person name="Clum A."/>
            <person name="Nolan M."/>
            <person name="Lipzen A."/>
            <person name="Salamov A."/>
            <person name="Henrissat B."/>
            <person name="Wiebenga A."/>
            <person name="De vries R.P."/>
            <person name="Grigoriev I.V."/>
            <person name="Mortensen U.H."/>
            <person name="Andersen M.R."/>
            <person name="Baker S.E."/>
        </authorList>
    </citation>
    <scope>NUCLEOTIDE SEQUENCE [LARGE SCALE GENOMIC DNA]</scope>
    <source>
        <strain evidence="6 7">CBS 101889</strain>
    </source>
</reference>
<evidence type="ECO:0000313" key="6">
    <source>
        <dbReference type="EMBL" id="RAL08261.1"/>
    </source>
</evidence>
<gene>
    <name evidence="6" type="ORF">BO97DRAFT_354468</name>
</gene>
<evidence type="ECO:0000256" key="3">
    <source>
        <dbReference type="ARBA" id="ARBA00022989"/>
    </source>
</evidence>
<feature type="transmembrane region" description="Helical" evidence="5">
    <location>
        <begin position="127"/>
        <end position="147"/>
    </location>
</feature>
<sequence>MHTGPPALHKRGQASFDLYAYNPSAPAGWAFVVIFGIGGAVHLVMMFRLRAWFFTPFLLGCIGEAFGYYGRAWSHNNIRDGSPYLLQLMLILGSAPLLSASVYMTLGRFVRALNAESATVIRSTWITKIYVLIDIGSFVCQMMGSAMQASGDLDGVRTGQRVVIGGLAVQLVALGWFLIETSSVHRRLSSRPPSGPARDPTMPWRRTLWTLHAVTGLITVRSIYRLIEFLAGTDSPLSKKEAFLYVFDASLLAIAVFAFAAVHPGILLRKIRKLGAYGPPDAVVMLD</sequence>
<dbReference type="RefSeq" id="XP_025547415.1">
    <property type="nucleotide sequence ID" value="XM_025692098.1"/>
</dbReference>
<dbReference type="VEuPathDB" id="FungiDB:BO97DRAFT_354468"/>
<feature type="transmembrane region" description="Helical" evidence="5">
    <location>
        <begin position="208"/>
        <end position="227"/>
    </location>
</feature>
<comment type="subcellular location">
    <subcellularLocation>
        <location evidence="1">Membrane</location>
        <topology evidence="1">Multi-pass membrane protein</topology>
    </subcellularLocation>
</comment>
<evidence type="ECO:0000256" key="4">
    <source>
        <dbReference type="ARBA" id="ARBA00023136"/>
    </source>
</evidence>
<organism evidence="6 7">
    <name type="scientific">Aspergillus homomorphus (strain CBS 101889)</name>
    <dbReference type="NCBI Taxonomy" id="1450537"/>
    <lineage>
        <taxon>Eukaryota</taxon>
        <taxon>Fungi</taxon>
        <taxon>Dikarya</taxon>
        <taxon>Ascomycota</taxon>
        <taxon>Pezizomycotina</taxon>
        <taxon>Eurotiomycetes</taxon>
        <taxon>Eurotiomycetidae</taxon>
        <taxon>Eurotiales</taxon>
        <taxon>Aspergillaceae</taxon>
        <taxon>Aspergillus</taxon>
        <taxon>Aspergillus subgen. Circumdati</taxon>
    </lineage>
</organism>
<dbReference type="EMBL" id="KZ824317">
    <property type="protein sequence ID" value="RAL08261.1"/>
    <property type="molecule type" value="Genomic_DNA"/>
</dbReference>
<name>A0A395HK18_ASPHC</name>
<dbReference type="PANTHER" id="PTHR31465:SF17">
    <property type="entry name" value="DOMAIN PROTEIN, PUTATIVE (AFU_ORTHOLOGUE AFUA_5G09900)-RELATED"/>
    <property type="match status" value="1"/>
</dbReference>
<dbReference type="Proteomes" id="UP000248961">
    <property type="component" value="Unassembled WGS sequence"/>
</dbReference>
<dbReference type="GeneID" id="37196387"/>
<dbReference type="STRING" id="1450537.A0A395HK18"/>
<evidence type="ECO:0000256" key="2">
    <source>
        <dbReference type="ARBA" id="ARBA00022692"/>
    </source>
</evidence>
<feature type="transmembrane region" description="Helical" evidence="5">
    <location>
        <begin position="84"/>
        <end position="106"/>
    </location>
</feature>
<proteinExistence type="predicted"/>
<evidence type="ECO:0000256" key="1">
    <source>
        <dbReference type="ARBA" id="ARBA00004141"/>
    </source>
</evidence>